<dbReference type="PANTHER" id="PTHR39323">
    <property type="entry name" value="BLR1149 PROTEIN"/>
    <property type="match status" value="1"/>
</dbReference>
<protein>
    <recommendedName>
        <fullName evidence="3">Calcineurin-like phosphoesterase domain-containing protein</fullName>
    </recommendedName>
</protein>
<dbReference type="InterPro" id="IPR024173">
    <property type="entry name" value="Pesterase_MJ0037-like"/>
</dbReference>
<dbReference type="InterPro" id="IPR029052">
    <property type="entry name" value="Metallo-depent_PP-like"/>
</dbReference>
<sequence length="234" mass="25855">MVLTAHINPPALYFTSNKSLIIAELHLGLGIVASNMGIAESIFQACMKDLIMLANKVEVRRLVINGDFKESIGKPSQYELELIKRFEKLTDKLFDDVILVKGNHDGLIANYVGFRVVPSHSFVEDGVTINVQHGHVVKPKPSVLVLGHLHPSVCLPDGSKIFAWAFLTYKKGVKKDRLSKVIIMPPFNRFVGGGSLKQPKLFTRLNFNPNEWESVVVGVNGLIFGELGSFASEC</sequence>
<accession>A0A2R6B035</accession>
<evidence type="ECO:0000313" key="2">
    <source>
        <dbReference type="Proteomes" id="UP000240322"/>
    </source>
</evidence>
<dbReference type="SUPFAM" id="SSF56300">
    <property type="entry name" value="Metallo-dependent phosphatases"/>
    <property type="match status" value="1"/>
</dbReference>
<evidence type="ECO:0008006" key="3">
    <source>
        <dbReference type="Google" id="ProtNLM"/>
    </source>
</evidence>
<comment type="caution">
    <text evidence="1">The sequence shown here is derived from an EMBL/GenBank/DDBJ whole genome shotgun (WGS) entry which is preliminary data.</text>
</comment>
<dbReference type="EMBL" id="NEXE01000013">
    <property type="protein sequence ID" value="PSN91990.1"/>
    <property type="molecule type" value="Genomic_DNA"/>
</dbReference>
<dbReference type="Proteomes" id="UP000240322">
    <property type="component" value="Unassembled WGS sequence"/>
</dbReference>
<evidence type="ECO:0000313" key="1">
    <source>
        <dbReference type="EMBL" id="PSN91990.1"/>
    </source>
</evidence>
<dbReference type="Gene3D" id="3.60.21.10">
    <property type="match status" value="1"/>
</dbReference>
<gene>
    <name evidence="1" type="ORF">B9Q03_02685</name>
</gene>
<proteinExistence type="predicted"/>
<dbReference type="PIRSF" id="PIRSF000887">
    <property type="entry name" value="Pesterase_MJ0037"/>
    <property type="match status" value="1"/>
</dbReference>
<dbReference type="AlphaFoldDB" id="A0A2R6B035"/>
<name>A0A2R6B035_9ARCH</name>
<dbReference type="PANTHER" id="PTHR39323:SF1">
    <property type="entry name" value="BLR1149 PROTEIN"/>
    <property type="match status" value="1"/>
</dbReference>
<reference evidence="1 2" key="1">
    <citation type="submission" date="2017-04" db="EMBL/GenBank/DDBJ databases">
        <title>Novel microbial lineages endemic to geothermal iron-oxide mats fill important gaps in the evolutionary history of Archaea.</title>
        <authorList>
            <person name="Jay Z.J."/>
            <person name="Beam J.P."/>
            <person name="Dlakic M."/>
            <person name="Rusch D.B."/>
            <person name="Kozubal M.A."/>
            <person name="Inskeep W.P."/>
        </authorList>
    </citation>
    <scope>NUCLEOTIDE SEQUENCE [LARGE SCALE GENOMIC DNA]</scope>
    <source>
        <strain evidence="1">OSP_D</strain>
    </source>
</reference>
<organism evidence="1 2">
    <name type="scientific">Candidatus Marsarchaeota G2 archaeon OSP_D</name>
    <dbReference type="NCBI Taxonomy" id="1978157"/>
    <lineage>
        <taxon>Archaea</taxon>
        <taxon>Candidatus Marsarchaeota</taxon>
        <taxon>Candidatus Marsarchaeota group 2</taxon>
    </lineage>
</organism>